<protein>
    <submittedName>
        <fullName evidence="1">Uncharacterized protein</fullName>
    </submittedName>
</protein>
<sequence length="175" mass="17298">MQTPMADHGDGGGEEEVVDRLEDRGGPMEVNTGDQQPAEAGGVEGAVVAGHDKGDGGCEQEVGGGDERRPTEAEPRAIKEARAVEPVVRPLDPNMTVASSVVSSGGSRNAGSSGDGRVIEETGAAGPSIEPVDSTTVAEDSPVIDGSSVSAGGSGAAGDDSGPIGSPPRDLARGK</sequence>
<comment type="caution">
    <text evidence="1">The sequence shown here is derived from an EMBL/GenBank/DDBJ whole genome shotgun (WGS) entry which is preliminary data.</text>
</comment>
<gene>
    <name evidence="1" type="ORF">RHMOL_Rhmol04G0196600</name>
</gene>
<dbReference type="Proteomes" id="UP001062846">
    <property type="component" value="Chromosome 4"/>
</dbReference>
<keyword evidence="2" id="KW-1185">Reference proteome</keyword>
<evidence type="ECO:0000313" key="1">
    <source>
        <dbReference type="EMBL" id="KAI8559727.1"/>
    </source>
</evidence>
<proteinExistence type="predicted"/>
<organism evidence="1 2">
    <name type="scientific">Rhododendron molle</name>
    <name type="common">Chinese azalea</name>
    <name type="synonym">Azalea mollis</name>
    <dbReference type="NCBI Taxonomy" id="49168"/>
    <lineage>
        <taxon>Eukaryota</taxon>
        <taxon>Viridiplantae</taxon>
        <taxon>Streptophyta</taxon>
        <taxon>Embryophyta</taxon>
        <taxon>Tracheophyta</taxon>
        <taxon>Spermatophyta</taxon>
        <taxon>Magnoliopsida</taxon>
        <taxon>eudicotyledons</taxon>
        <taxon>Gunneridae</taxon>
        <taxon>Pentapetalae</taxon>
        <taxon>asterids</taxon>
        <taxon>Ericales</taxon>
        <taxon>Ericaceae</taxon>
        <taxon>Ericoideae</taxon>
        <taxon>Rhodoreae</taxon>
        <taxon>Rhododendron</taxon>
    </lineage>
</organism>
<dbReference type="EMBL" id="CM046391">
    <property type="protein sequence ID" value="KAI8559727.1"/>
    <property type="molecule type" value="Genomic_DNA"/>
</dbReference>
<name>A0ACC0P421_RHOML</name>
<accession>A0ACC0P421</accession>
<reference evidence="1" key="1">
    <citation type="submission" date="2022-02" db="EMBL/GenBank/DDBJ databases">
        <title>Plant Genome Project.</title>
        <authorList>
            <person name="Zhang R.-G."/>
        </authorList>
    </citation>
    <scope>NUCLEOTIDE SEQUENCE</scope>
    <source>
        <strain evidence="1">AT1</strain>
    </source>
</reference>
<evidence type="ECO:0000313" key="2">
    <source>
        <dbReference type="Proteomes" id="UP001062846"/>
    </source>
</evidence>